<evidence type="ECO:0000313" key="1">
    <source>
        <dbReference type="EMBL" id="OQB40954.1"/>
    </source>
</evidence>
<accession>A0A1V5ZLX9</accession>
<dbReference type="AlphaFoldDB" id="A0A1V5ZLX9"/>
<organism evidence="1">
    <name type="scientific">candidate division CPR1 bacterium ADurb.Bin160</name>
    <dbReference type="NCBI Taxonomy" id="1852826"/>
    <lineage>
        <taxon>Bacteria</taxon>
        <taxon>candidate division CPR1</taxon>
    </lineage>
</organism>
<proteinExistence type="predicted"/>
<dbReference type="Proteomes" id="UP000485621">
    <property type="component" value="Unassembled WGS sequence"/>
</dbReference>
<protein>
    <submittedName>
        <fullName evidence="1">Uncharacterized protein</fullName>
    </submittedName>
</protein>
<sequence>MNNTVYDYDISQGFNKSIEINSKVNQDKTLVAIRNKIKEYEFSFL</sequence>
<dbReference type="EMBL" id="MWDB01000027">
    <property type="protein sequence ID" value="OQB40954.1"/>
    <property type="molecule type" value="Genomic_DNA"/>
</dbReference>
<reference evidence="1" key="1">
    <citation type="submission" date="2017-02" db="EMBL/GenBank/DDBJ databases">
        <title>Delving into the versatile metabolic prowess of the omnipresent phylum Bacteroidetes.</title>
        <authorList>
            <person name="Nobu M.K."/>
            <person name="Mei R."/>
            <person name="Narihiro T."/>
            <person name="Kuroda K."/>
            <person name="Liu W.-T."/>
        </authorList>
    </citation>
    <scope>NUCLEOTIDE SEQUENCE</scope>
    <source>
        <strain evidence="1">ADurb.Bin160</strain>
    </source>
</reference>
<name>A0A1V5ZLX9_9BACT</name>
<comment type="caution">
    <text evidence="1">The sequence shown here is derived from an EMBL/GenBank/DDBJ whole genome shotgun (WGS) entry which is preliminary data.</text>
</comment>
<gene>
    <name evidence="1" type="ORF">BWY04_01111</name>
</gene>